<feature type="transmembrane region" description="Helical" evidence="4">
    <location>
        <begin position="5"/>
        <end position="23"/>
    </location>
</feature>
<dbReference type="PANTHER" id="PTHR23528">
    <property type="match status" value="1"/>
</dbReference>
<comment type="caution">
    <text evidence="6">The sequence shown here is derived from an EMBL/GenBank/DDBJ whole genome shotgun (WGS) entry which is preliminary data.</text>
</comment>
<organism evidence="6 7">
    <name type="scientific">Spirochaeta lutea</name>
    <dbReference type="NCBI Taxonomy" id="1480694"/>
    <lineage>
        <taxon>Bacteria</taxon>
        <taxon>Pseudomonadati</taxon>
        <taxon>Spirochaetota</taxon>
        <taxon>Spirochaetia</taxon>
        <taxon>Spirochaetales</taxon>
        <taxon>Spirochaetaceae</taxon>
        <taxon>Spirochaeta</taxon>
    </lineage>
</organism>
<evidence type="ECO:0000313" key="6">
    <source>
        <dbReference type="EMBL" id="KGE73789.1"/>
    </source>
</evidence>
<keyword evidence="7" id="KW-1185">Reference proteome</keyword>
<protein>
    <submittedName>
        <fullName evidence="6">MFS transporter</fullName>
    </submittedName>
</protein>
<keyword evidence="3 4" id="KW-0472">Membrane</keyword>
<dbReference type="eggNOG" id="COG2211">
    <property type="taxonomic scope" value="Bacteria"/>
</dbReference>
<feature type="transmembrane region" description="Helical" evidence="4">
    <location>
        <begin position="236"/>
        <end position="258"/>
    </location>
</feature>
<feature type="transmembrane region" description="Helical" evidence="4">
    <location>
        <begin position="101"/>
        <end position="118"/>
    </location>
</feature>
<feature type="transmembrane region" description="Helical" evidence="4">
    <location>
        <begin position="43"/>
        <end position="66"/>
    </location>
</feature>
<name>A0A098R1E2_9SPIO</name>
<feature type="transmembrane region" description="Helical" evidence="4">
    <location>
        <begin position="376"/>
        <end position="396"/>
    </location>
</feature>
<feature type="transmembrane region" description="Helical" evidence="4">
    <location>
        <begin position="333"/>
        <end position="355"/>
    </location>
</feature>
<evidence type="ECO:0000259" key="5">
    <source>
        <dbReference type="PROSITE" id="PS50850"/>
    </source>
</evidence>
<feature type="transmembrane region" description="Helical" evidence="4">
    <location>
        <begin position="181"/>
        <end position="201"/>
    </location>
</feature>
<evidence type="ECO:0000256" key="2">
    <source>
        <dbReference type="ARBA" id="ARBA00022989"/>
    </source>
</evidence>
<dbReference type="Gene3D" id="1.20.1250.20">
    <property type="entry name" value="MFS general substrate transporter like domains"/>
    <property type="match status" value="2"/>
</dbReference>
<evidence type="ECO:0000256" key="1">
    <source>
        <dbReference type="ARBA" id="ARBA00022692"/>
    </source>
</evidence>
<dbReference type="Pfam" id="PF07690">
    <property type="entry name" value="MFS_1"/>
    <property type="match status" value="1"/>
</dbReference>
<accession>A0A098R1E2</accession>
<dbReference type="OrthoDB" id="7584869at2"/>
<feature type="transmembrane region" description="Helical" evidence="4">
    <location>
        <begin position="303"/>
        <end position="321"/>
    </location>
</feature>
<evidence type="ECO:0000313" key="7">
    <source>
        <dbReference type="Proteomes" id="UP000029692"/>
    </source>
</evidence>
<dbReference type="EMBL" id="JNUP01000003">
    <property type="protein sequence ID" value="KGE73789.1"/>
    <property type="molecule type" value="Genomic_DNA"/>
</dbReference>
<feature type="transmembrane region" description="Helical" evidence="4">
    <location>
        <begin position="78"/>
        <end position="95"/>
    </location>
</feature>
<dbReference type="InterPro" id="IPR011701">
    <property type="entry name" value="MFS"/>
</dbReference>
<dbReference type="STRING" id="1480694.DC28_00760"/>
<dbReference type="GO" id="GO:0022857">
    <property type="term" value="F:transmembrane transporter activity"/>
    <property type="evidence" value="ECO:0007669"/>
    <property type="project" value="InterPro"/>
</dbReference>
<evidence type="ECO:0000256" key="3">
    <source>
        <dbReference type="ARBA" id="ARBA00023136"/>
    </source>
</evidence>
<reference evidence="6 7" key="1">
    <citation type="submission" date="2014-05" db="EMBL/GenBank/DDBJ databases">
        <title>De novo Genome Sequence of Spirocheata sp.</title>
        <authorList>
            <person name="Shivani Y."/>
            <person name="Subhash Y."/>
            <person name="Tushar L."/>
            <person name="Sasikala C."/>
            <person name="Ramana C.V."/>
        </authorList>
    </citation>
    <scope>NUCLEOTIDE SEQUENCE [LARGE SCALE GENOMIC DNA]</scope>
    <source>
        <strain evidence="6 7">JC230</strain>
    </source>
</reference>
<dbReference type="PANTHER" id="PTHR23528:SF1">
    <property type="entry name" value="MAJOR FACILITATOR SUPERFAMILY (MFS) PROFILE DOMAIN-CONTAINING PROTEIN"/>
    <property type="match status" value="1"/>
</dbReference>
<dbReference type="InterPro" id="IPR020846">
    <property type="entry name" value="MFS_dom"/>
</dbReference>
<keyword evidence="1 4" id="KW-0812">Transmembrane</keyword>
<proteinExistence type="predicted"/>
<dbReference type="SUPFAM" id="SSF103473">
    <property type="entry name" value="MFS general substrate transporter"/>
    <property type="match status" value="1"/>
</dbReference>
<feature type="transmembrane region" description="Helical" evidence="4">
    <location>
        <begin position="145"/>
        <end position="169"/>
    </location>
</feature>
<dbReference type="AlphaFoldDB" id="A0A098R1E2"/>
<feature type="transmembrane region" description="Helical" evidence="4">
    <location>
        <begin position="408"/>
        <end position="428"/>
    </location>
</feature>
<gene>
    <name evidence="6" type="ORF">DC28_00760</name>
</gene>
<keyword evidence="2 4" id="KW-1133">Transmembrane helix</keyword>
<dbReference type="PROSITE" id="PS50850">
    <property type="entry name" value="MFS"/>
    <property type="match status" value="1"/>
</dbReference>
<dbReference type="Proteomes" id="UP000029692">
    <property type="component" value="Unassembled WGS sequence"/>
</dbReference>
<dbReference type="InterPro" id="IPR036259">
    <property type="entry name" value="MFS_trans_sf"/>
</dbReference>
<feature type="domain" description="Major facilitator superfamily (MFS) profile" evidence="5">
    <location>
        <begin position="9"/>
        <end position="434"/>
    </location>
</feature>
<sequence length="448" mass="48584">MTMKGYYKITILIGLGFFTMGLMDPLYDAYVPAFLDDYLDSKFLIGLIMTLDNVFALFLIPLVASLSDRTNTPIGRRMPYILVTVPLSGIFFSLLPYGATPYGTITVLILIIFLLNLAKQAARGPVVALMPDLVPANLRSEANGVINTMGGIAAIVGTVVLAPMMDISIDLPLIGNTLRKLPFLISGVLVILATILLFIFVKEKKHAQKNSSESPEEPVKTADSLRKVFGINGDPSAALILLSLFFWFLAYQGILPFVTIYSKDILGVSEGLAGLSPGSVAIAYALFAIPSGILAHRIGRRRVITISLRGIIVVLGLVFIHDPLTSFFGLSSQVSWITFLVLFFCFGIFWGSIVTNSFPMLWQMASFTTMGIYTGLYYFFSQGAAILSPLLSGGLIDVSTRVFGPEVGLRSIFLYGIICMAVAMLLMARVKAGEATDLPAEPQTPQAD</sequence>
<evidence type="ECO:0000256" key="4">
    <source>
        <dbReference type="SAM" id="Phobius"/>
    </source>
</evidence>
<feature type="transmembrane region" description="Helical" evidence="4">
    <location>
        <begin position="278"/>
        <end position="296"/>
    </location>
</feature>